<organism evidence="12 13">
    <name type="scientific">Mixia osmundae (strain CBS 9802 / IAM 14324 / JCM 22182 / KY 12970)</name>
    <dbReference type="NCBI Taxonomy" id="764103"/>
    <lineage>
        <taxon>Eukaryota</taxon>
        <taxon>Fungi</taxon>
        <taxon>Dikarya</taxon>
        <taxon>Basidiomycota</taxon>
        <taxon>Pucciniomycotina</taxon>
        <taxon>Mixiomycetes</taxon>
        <taxon>Mixiales</taxon>
        <taxon>Mixiaceae</taxon>
        <taxon>Mixia</taxon>
    </lineage>
</organism>
<dbReference type="HOGENOM" id="CLU_001666_8_2_1"/>
<dbReference type="GO" id="GO:0005737">
    <property type="term" value="C:cytoplasm"/>
    <property type="evidence" value="ECO:0007669"/>
    <property type="project" value="UniProtKB-SubCell"/>
</dbReference>
<evidence type="ECO:0000256" key="10">
    <source>
        <dbReference type="ARBA" id="ARBA00023242"/>
    </source>
</evidence>
<dbReference type="CDD" id="cd18044">
    <property type="entry name" value="DEXXQc_SMUBP2"/>
    <property type="match status" value="1"/>
</dbReference>
<dbReference type="PANTHER" id="PTHR43788:SF8">
    <property type="entry name" value="DNA-BINDING PROTEIN SMUBP-2"/>
    <property type="match status" value="1"/>
</dbReference>
<evidence type="ECO:0000256" key="3">
    <source>
        <dbReference type="ARBA" id="ARBA00007913"/>
    </source>
</evidence>
<reference evidence="12 13" key="1">
    <citation type="journal article" date="2011" name="J. Gen. Appl. Microbiol.">
        <title>Draft genome sequencing of the enigmatic basidiomycete Mixia osmundae.</title>
        <authorList>
            <person name="Nishida H."/>
            <person name="Nagatsuka Y."/>
            <person name="Sugiyama J."/>
        </authorList>
    </citation>
    <scope>NUCLEOTIDE SEQUENCE [LARGE SCALE GENOMIC DNA]</scope>
    <source>
        <strain evidence="13">CBS 9802 / IAM 14324 / JCM 22182 / KY 12970</strain>
    </source>
</reference>
<keyword evidence="10" id="KW-0539">Nucleus</keyword>
<dbReference type="InterPro" id="IPR048761">
    <property type="entry name" value="SMUBP-2_HCS1_1B"/>
</dbReference>
<keyword evidence="6" id="KW-0547">Nucleotide-binding</keyword>
<dbReference type="PANTHER" id="PTHR43788">
    <property type="entry name" value="DNA2/NAM7 HELICASE FAMILY MEMBER"/>
    <property type="match status" value="1"/>
</dbReference>
<dbReference type="GO" id="GO:0005634">
    <property type="term" value="C:nucleus"/>
    <property type="evidence" value="ECO:0007669"/>
    <property type="project" value="UniProtKB-SubCell"/>
</dbReference>
<dbReference type="InterPro" id="IPR047187">
    <property type="entry name" value="SF1_C_Upf1"/>
</dbReference>
<dbReference type="GO" id="GO:0043139">
    <property type="term" value="F:5'-3' DNA helicase activity"/>
    <property type="evidence" value="ECO:0007669"/>
    <property type="project" value="TreeGrafter"/>
</dbReference>
<dbReference type="GO" id="GO:0005524">
    <property type="term" value="F:ATP binding"/>
    <property type="evidence" value="ECO:0007669"/>
    <property type="project" value="UniProtKB-KW"/>
</dbReference>
<dbReference type="Pfam" id="PF21138">
    <property type="entry name" value="SMUBP-2_HCS1_1B"/>
    <property type="match status" value="1"/>
</dbReference>
<dbReference type="InterPro" id="IPR027417">
    <property type="entry name" value="P-loop_NTPase"/>
</dbReference>
<dbReference type="Proteomes" id="UP000009131">
    <property type="component" value="Unassembled WGS sequence"/>
</dbReference>
<keyword evidence="7" id="KW-0378">Hydrolase</keyword>
<dbReference type="InterPro" id="IPR041677">
    <property type="entry name" value="DNA2/NAM7_AAA_11"/>
</dbReference>
<dbReference type="Gene3D" id="2.40.30.270">
    <property type="match status" value="1"/>
</dbReference>
<gene>
    <name evidence="12" type="primary">Mo03757</name>
    <name evidence="12" type="ORF">E5Q_03757</name>
</gene>
<keyword evidence="13" id="KW-1185">Reference proteome</keyword>
<protein>
    <recommendedName>
        <fullName evidence="4">DNA helicase</fullName>
        <ecNumber evidence="4">3.6.4.12</ecNumber>
    </recommendedName>
</protein>
<dbReference type="InterPro" id="IPR003593">
    <property type="entry name" value="AAA+_ATPase"/>
</dbReference>
<evidence type="ECO:0000256" key="6">
    <source>
        <dbReference type="ARBA" id="ARBA00022741"/>
    </source>
</evidence>
<evidence type="ECO:0000256" key="8">
    <source>
        <dbReference type="ARBA" id="ARBA00022806"/>
    </source>
</evidence>
<keyword evidence="9" id="KW-0067">ATP-binding</keyword>
<sequence length="733" mass="80820">MLASVTDALNFISDQKALIELERDVEVRQTNLLSSNCSIKQLERSGLAFGSLDVVNRSIGFGDKTIIELQRSLAHHADRVLPSSEIRVGDLIKLTESATKPSKYKERHQNGTEAVVYKLTEHKLVLAVSESSPKGIDGELELPSRCNVVKLANLGTYDRILRNYDSLAKSLLKREEVRRHASTADDDAARPVYDSVIPLQRSEAQMVDNGVQPACLEPAIGADSDRKARLDETSASLSLSQILLGMQEISEPQQKSDVTILDDALNQSQQDAVKFALHAREVALIHGPPGTGKTSTLIEIIRQLVRLGQRVLVCGASNLAVDNIVERLQVHSVPLTRLGHPARILEATQRSTLDYQTAHSANGALAQDVRDDIAKIFADLAKGKLQGKGRRAKLDEIKLLRKELRVREAGVTSSVIGQARVVLCTCHGAGSKQIMRDTFDVAIIDEAAQALEGSCWIPILKAQKLVLAGDPLQLPPTIKTSDKDFKQAKVSLASISKSSKLCSARNLETTLFDRLLAMYGAKIKCLLSIQYRMNERIMRFASDALYEGKLVAALQVKDRLLCDLVETKGDDVLDHPVIFIDTTGNDMYERADEETGVRTLSKYNENEAVQVVKHISEIVSAGLPPKCIAVISPYNAQVSLLRSLLVHLPDISVGSIDSWQGREAECIIISLVRSNDQREVGFLKESRRLNVAMTRAKRQLCVVGDAGTVRTGSSYLERWMTWLEDESDYRLVL</sequence>
<feature type="domain" description="AAA+ ATPase" evidence="11">
    <location>
        <begin position="279"/>
        <end position="513"/>
    </location>
</feature>
<dbReference type="OrthoDB" id="6730379at2759"/>
<dbReference type="InterPro" id="IPR041679">
    <property type="entry name" value="DNA2/NAM7-like_C"/>
</dbReference>
<dbReference type="GO" id="GO:0016787">
    <property type="term" value="F:hydrolase activity"/>
    <property type="evidence" value="ECO:0007669"/>
    <property type="project" value="UniProtKB-KW"/>
</dbReference>
<accession>G7E2M2</accession>
<evidence type="ECO:0000256" key="4">
    <source>
        <dbReference type="ARBA" id="ARBA00012551"/>
    </source>
</evidence>
<dbReference type="EC" id="3.6.4.12" evidence="4"/>
<evidence type="ECO:0000256" key="1">
    <source>
        <dbReference type="ARBA" id="ARBA00004123"/>
    </source>
</evidence>
<dbReference type="InterPro" id="IPR050534">
    <property type="entry name" value="Coronavir_polyprotein_1ab"/>
</dbReference>
<dbReference type="eggNOG" id="KOG1803">
    <property type="taxonomic scope" value="Eukaryota"/>
</dbReference>
<proteinExistence type="inferred from homology"/>
<dbReference type="InParanoid" id="G7E2M2"/>
<dbReference type="EMBL" id="BABT02000110">
    <property type="protein sequence ID" value="GAA97082.1"/>
    <property type="molecule type" value="Genomic_DNA"/>
</dbReference>
<dbReference type="SMART" id="SM00382">
    <property type="entry name" value="AAA"/>
    <property type="match status" value="1"/>
</dbReference>
<dbReference type="SUPFAM" id="SSF52540">
    <property type="entry name" value="P-loop containing nucleoside triphosphate hydrolases"/>
    <property type="match status" value="1"/>
</dbReference>
<evidence type="ECO:0000256" key="5">
    <source>
        <dbReference type="ARBA" id="ARBA00022490"/>
    </source>
</evidence>
<keyword evidence="8" id="KW-0347">Helicase</keyword>
<evidence type="ECO:0000313" key="13">
    <source>
        <dbReference type="Proteomes" id="UP000009131"/>
    </source>
</evidence>
<evidence type="ECO:0000256" key="2">
    <source>
        <dbReference type="ARBA" id="ARBA00004496"/>
    </source>
</evidence>
<evidence type="ECO:0000256" key="9">
    <source>
        <dbReference type="ARBA" id="ARBA00022840"/>
    </source>
</evidence>
<dbReference type="CDD" id="cd18808">
    <property type="entry name" value="SF1_C_Upf1"/>
    <property type="match status" value="1"/>
</dbReference>
<dbReference type="AlphaFoldDB" id="G7E2M2"/>
<dbReference type="Gene3D" id="3.40.50.300">
    <property type="entry name" value="P-loop containing nucleotide triphosphate hydrolases"/>
    <property type="match status" value="2"/>
</dbReference>
<name>G7E2M2_MIXOS</name>
<evidence type="ECO:0000256" key="7">
    <source>
        <dbReference type="ARBA" id="ARBA00022801"/>
    </source>
</evidence>
<keyword evidence="5" id="KW-0963">Cytoplasm</keyword>
<comment type="caution">
    <text evidence="12">The sequence shown here is derived from an EMBL/GenBank/DDBJ whole genome shotgun (WGS) entry which is preliminary data.</text>
</comment>
<dbReference type="GO" id="GO:0003723">
    <property type="term" value="F:RNA binding"/>
    <property type="evidence" value="ECO:0007669"/>
    <property type="project" value="InterPro"/>
</dbReference>
<dbReference type="Pfam" id="PF13087">
    <property type="entry name" value="AAA_12"/>
    <property type="match status" value="1"/>
</dbReference>
<evidence type="ECO:0000313" key="12">
    <source>
        <dbReference type="EMBL" id="GAA97082.1"/>
    </source>
</evidence>
<comment type="subcellular location">
    <subcellularLocation>
        <location evidence="2">Cytoplasm</location>
    </subcellularLocation>
    <subcellularLocation>
        <location evidence="1">Nucleus</location>
    </subcellularLocation>
</comment>
<evidence type="ECO:0000259" key="11">
    <source>
        <dbReference type="SMART" id="SM00382"/>
    </source>
</evidence>
<comment type="similarity">
    <text evidence="3">Belongs to the DNA2/NAM7 helicase family.</text>
</comment>
<dbReference type="FunCoup" id="G7E2M2">
    <property type="interactions" value="203"/>
</dbReference>
<dbReference type="Pfam" id="PF13086">
    <property type="entry name" value="AAA_11"/>
    <property type="match status" value="1"/>
</dbReference>
<reference evidence="12 13" key="2">
    <citation type="journal article" date="2012" name="Open Biol.">
        <title>Characteristics of nucleosomes and linker DNA regions on the genome of the basidiomycete Mixia osmundae revealed by mono- and dinucleosome mapping.</title>
        <authorList>
            <person name="Nishida H."/>
            <person name="Kondo S."/>
            <person name="Matsumoto T."/>
            <person name="Suzuki Y."/>
            <person name="Yoshikawa H."/>
            <person name="Taylor T.D."/>
            <person name="Sugiyama J."/>
        </authorList>
    </citation>
    <scope>NUCLEOTIDE SEQUENCE [LARGE SCALE GENOMIC DNA]</scope>
    <source>
        <strain evidence="13">CBS 9802 / IAM 14324 / JCM 22182 / KY 12970</strain>
    </source>
</reference>